<feature type="transmembrane region" description="Helical" evidence="5">
    <location>
        <begin position="387"/>
        <end position="405"/>
    </location>
</feature>
<evidence type="ECO:0000259" key="6">
    <source>
        <dbReference type="PROSITE" id="PS50850"/>
    </source>
</evidence>
<feature type="transmembrane region" description="Helical" evidence="5">
    <location>
        <begin position="147"/>
        <end position="168"/>
    </location>
</feature>
<feature type="transmembrane region" description="Helical" evidence="5">
    <location>
        <begin position="58"/>
        <end position="81"/>
    </location>
</feature>
<feature type="transmembrane region" description="Helical" evidence="5">
    <location>
        <begin position="118"/>
        <end position="135"/>
    </location>
</feature>
<evidence type="ECO:0000256" key="3">
    <source>
        <dbReference type="ARBA" id="ARBA00022989"/>
    </source>
</evidence>
<protein>
    <submittedName>
        <fullName evidence="7">MFS transporter</fullName>
    </submittedName>
</protein>
<sequence>MDNQQEDAILGQHLSMPRRLAAFAAILIVYFFYCYNFMVDIFVRPTLVNEFGFTLQQASSIFAVMSLGTIPGTIVAGICCSRFGKKRTLIAIAVLYALMTYIPLLSPENYTLWRAARFITGFCLGGVFGTSIPLVAELFPQKYRGKLAAICTSTFSVAMIFAGQLYGALGDENWQLLVWTAIIPPLIGAALVLFLVPDDASYMKKLREEAAVENTKISYLEMYKGKYLWIGIAVILLSGTNFVAYSGFSNNATTYLTTVLGMSAATAGTIFSIQGIGQLIGYNFWGFMSDRYGRKIPILGMVACSALIFIYSKLGVESINMFYLVSVILGMSFGFSGAWGAYYTELFPNKFRSLSAGISFNGGRLISTIGLPLVAGVSASTWGMQGLFTVVMLVALAGAVLWFFLPETLVKEKSMKQTQPKQSEVNTAK</sequence>
<keyword evidence="4 5" id="KW-0472">Membrane</keyword>
<evidence type="ECO:0000313" key="7">
    <source>
        <dbReference type="EMBL" id="PSW17178.1"/>
    </source>
</evidence>
<dbReference type="Gene3D" id="1.20.1250.20">
    <property type="entry name" value="MFS general substrate transporter like domains"/>
    <property type="match status" value="2"/>
</dbReference>
<keyword evidence="8" id="KW-1185">Reference proteome</keyword>
<reference evidence="7 8" key="1">
    <citation type="submission" date="2018-01" db="EMBL/GenBank/DDBJ databases">
        <title>Whole genome sequencing of Histamine producing bacteria.</title>
        <authorList>
            <person name="Butler K."/>
        </authorList>
    </citation>
    <scope>NUCLEOTIDE SEQUENCE [LARGE SCALE GENOMIC DNA]</scope>
    <source>
        <strain evidence="7 8">DSM 100436</strain>
    </source>
</reference>
<dbReference type="PROSITE" id="PS00217">
    <property type="entry name" value="SUGAR_TRANSPORT_2"/>
    <property type="match status" value="1"/>
</dbReference>
<evidence type="ECO:0000256" key="2">
    <source>
        <dbReference type="ARBA" id="ARBA00022692"/>
    </source>
</evidence>
<organism evidence="7 8">
    <name type="scientific">Photobacterium sanctipauli</name>
    <dbReference type="NCBI Taxonomy" id="1342794"/>
    <lineage>
        <taxon>Bacteria</taxon>
        <taxon>Pseudomonadati</taxon>
        <taxon>Pseudomonadota</taxon>
        <taxon>Gammaproteobacteria</taxon>
        <taxon>Vibrionales</taxon>
        <taxon>Vibrionaceae</taxon>
        <taxon>Photobacterium</taxon>
    </lineage>
</organism>
<dbReference type="RefSeq" id="WP_051902131.1">
    <property type="nucleotide sequence ID" value="NZ_JGVO01000327.1"/>
</dbReference>
<feature type="transmembrane region" description="Helical" evidence="5">
    <location>
        <begin position="320"/>
        <end position="342"/>
    </location>
</feature>
<proteinExistence type="predicted"/>
<feature type="domain" description="Major facilitator superfamily (MFS) profile" evidence="6">
    <location>
        <begin position="22"/>
        <end position="409"/>
    </location>
</feature>
<dbReference type="PANTHER" id="PTHR23508">
    <property type="entry name" value="CARBOXYLIC ACID TRANSPORTER PROTEIN HOMOLOG"/>
    <property type="match status" value="1"/>
</dbReference>
<comment type="caution">
    <text evidence="7">The sequence shown here is derived from an EMBL/GenBank/DDBJ whole genome shotgun (WGS) entry which is preliminary data.</text>
</comment>
<dbReference type="OrthoDB" id="4474610at2"/>
<dbReference type="InterPro" id="IPR011701">
    <property type="entry name" value="MFS"/>
</dbReference>
<feature type="transmembrane region" description="Helical" evidence="5">
    <location>
        <begin position="20"/>
        <end position="38"/>
    </location>
</feature>
<evidence type="ECO:0000256" key="1">
    <source>
        <dbReference type="ARBA" id="ARBA00004141"/>
    </source>
</evidence>
<dbReference type="SUPFAM" id="SSF103473">
    <property type="entry name" value="MFS general substrate transporter"/>
    <property type="match status" value="1"/>
</dbReference>
<dbReference type="Pfam" id="PF07690">
    <property type="entry name" value="MFS_1"/>
    <property type="match status" value="1"/>
</dbReference>
<evidence type="ECO:0000256" key="5">
    <source>
        <dbReference type="SAM" id="Phobius"/>
    </source>
</evidence>
<dbReference type="InterPro" id="IPR036259">
    <property type="entry name" value="MFS_trans_sf"/>
</dbReference>
<dbReference type="CDD" id="cd17316">
    <property type="entry name" value="MFS_SV2_like"/>
    <property type="match status" value="1"/>
</dbReference>
<dbReference type="GO" id="GO:0005886">
    <property type="term" value="C:plasma membrane"/>
    <property type="evidence" value="ECO:0007669"/>
    <property type="project" value="TreeGrafter"/>
</dbReference>
<keyword evidence="2 5" id="KW-0812">Transmembrane</keyword>
<evidence type="ECO:0000256" key="4">
    <source>
        <dbReference type="ARBA" id="ARBA00023136"/>
    </source>
</evidence>
<comment type="subcellular location">
    <subcellularLocation>
        <location evidence="1">Membrane</location>
        <topology evidence="1">Multi-pass membrane protein</topology>
    </subcellularLocation>
</comment>
<dbReference type="InterPro" id="IPR020846">
    <property type="entry name" value="MFS_dom"/>
</dbReference>
<dbReference type="EMBL" id="PYMA01000015">
    <property type="protein sequence ID" value="PSW17178.1"/>
    <property type="molecule type" value="Genomic_DNA"/>
</dbReference>
<gene>
    <name evidence="7" type="ORF">C9I98_19400</name>
</gene>
<feature type="transmembrane region" description="Helical" evidence="5">
    <location>
        <begin position="227"/>
        <end position="248"/>
    </location>
</feature>
<feature type="transmembrane region" description="Helical" evidence="5">
    <location>
        <begin position="88"/>
        <end position="106"/>
    </location>
</feature>
<evidence type="ECO:0000313" key="8">
    <source>
        <dbReference type="Proteomes" id="UP000241771"/>
    </source>
</evidence>
<dbReference type="PROSITE" id="PS50850">
    <property type="entry name" value="MFS"/>
    <property type="match status" value="1"/>
</dbReference>
<feature type="transmembrane region" description="Helical" evidence="5">
    <location>
        <begin position="174"/>
        <end position="196"/>
    </location>
</feature>
<feature type="transmembrane region" description="Helical" evidence="5">
    <location>
        <begin position="260"/>
        <end position="284"/>
    </location>
</feature>
<name>A0A2T3NNB0_9GAMM</name>
<dbReference type="InterPro" id="IPR005829">
    <property type="entry name" value="Sugar_transporter_CS"/>
</dbReference>
<dbReference type="AlphaFoldDB" id="A0A2T3NNB0"/>
<dbReference type="Proteomes" id="UP000241771">
    <property type="component" value="Unassembled WGS sequence"/>
</dbReference>
<dbReference type="PANTHER" id="PTHR23508:SF10">
    <property type="entry name" value="CARBOXYLIC ACID TRANSPORTER PROTEIN HOMOLOG"/>
    <property type="match status" value="1"/>
</dbReference>
<dbReference type="GO" id="GO:0046943">
    <property type="term" value="F:carboxylic acid transmembrane transporter activity"/>
    <property type="evidence" value="ECO:0007669"/>
    <property type="project" value="TreeGrafter"/>
</dbReference>
<keyword evidence="3 5" id="KW-1133">Transmembrane helix</keyword>
<feature type="transmembrane region" description="Helical" evidence="5">
    <location>
        <begin position="296"/>
        <end position="314"/>
    </location>
</feature>
<accession>A0A2T3NNB0</accession>
<feature type="transmembrane region" description="Helical" evidence="5">
    <location>
        <begin position="354"/>
        <end position="375"/>
    </location>
</feature>